<accession>A0AAW0T2X6</accession>
<dbReference type="Gene3D" id="1.25.10.10">
    <property type="entry name" value="Leucine-rich Repeat Variant"/>
    <property type="match status" value="2"/>
</dbReference>
<dbReference type="GO" id="GO:0005643">
    <property type="term" value="C:nuclear pore"/>
    <property type="evidence" value="ECO:0007669"/>
    <property type="project" value="TreeGrafter"/>
</dbReference>
<dbReference type="GO" id="GO:0005737">
    <property type="term" value="C:cytoplasm"/>
    <property type="evidence" value="ECO:0007669"/>
    <property type="project" value="UniProtKB-SubCell"/>
</dbReference>
<dbReference type="Proteomes" id="UP001487740">
    <property type="component" value="Unassembled WGS sequence"/>
</dbReference>
<dbReference type="PANTHER" id="PTHR12596">
    <property type="entry name" value="EXPORTIN 4,7-RELATED"/>
    <property type="match status" value="1"/>
</dbReference>
<dbReference type="PROSITE" id="PS50166">
    <property type="entry name" value="IMPORTIN_B_NT"/>
    <property type="match status" value="1"/>
</dbReference>
<dbReference type="GO" id="GO:0031267">
    <property type="term" value="F:small GTPase binding"/>
    <property type="evidence" value="ECO:0007669"/>
    <property type="project" value="InterPro"/>
</dbReference>
<evidence type="ECO:0000256" key="8">
    <source>
        <dbReference type="ARBA" id="ARBA00040444"/>
    </source>
</evidence>
<dbReference type="SUPFAM" id="SSF48371">
    <property type="entry name" value="ARM repeat"/>
    <property type="match status" value="1"/>
</dbReference>
<comment type="subcellular location">
    <subcellularLocation>
        <location evidence="2">Cytoplasm</location>
    </subcellularLocation>
    <subcellularLocation>
        <location evidence="1">Nucleus</location>
    </subcellularLocation>
</comment>
<name>A0AAW0T2X6_SCYPA</name>
<dbReference type="AlphaFoldDB" id="A0AAW0T2X6"/>
<keyword evidence="5" id="KW-0963">Cytoplasm</keyword>
<evidence type="ECO:0000256" key="5">
    <source>
        <dbReference type="ARBA" id="ARBA00022490"/>
    </source>
</evidence>
<dbReference type="InterPro" id="IPR011989">
    <property type="entry name" value="ARM-like"/>
</dbReference>
<dbReference type="InterPro" id="IPR016024">
    <property type="entry name" value="ARM-type_fold"/>
</dbReference>
<evidence type="ECO:0000256" key="4">
    <source>
        <dbReference type="ARBA" id="ARBA00022448"/>
    </source>
</evidence>
<keyword evidence="4" id="KW-0813">Transport</keyword>
<dbReference type="InterPro" id="IPR001494">
    <property type="entry name" value="Importin-beta_N"/>
</dbReference>
<evidence type="ECO:0000313" key="10">
    <source>
        <dbReference type="EMBL" id="KAK8381895.1"/>
    </source>
</evidence>
<evidence type="ECO:0000256" key="1">
    <source>
        <dbReference type="ARBA" id="ARBA00004123"/>
    </source>
</evidence>
<feature type="domain" description="Importin N-terminal" evidence="9">
    <location>
        <begin position="38"/>
        <end position="104"/>
    </location>
</feature>
<keyword evidence="6" id="KW-0653">Protein transport</keyword>
<comment type="caution">
    <text evidence="10">The sequence shown here is derived from an EMBL/GenBank/DDBJ whole genome shotgun (WGS) entry which is preliminary data.</text>
</comment>
<gene>
    <name evidence="10" type="ORF">O3P69_015120</name>
</gene>
<dbReference type="GO" id="GO:0005049">
    <property type="term" value="F:nuclear export signal receptor activity"/>
    <property type="evidence" value="ECO:0007669"/>
    <property type="project" value="InterPro"/>
</dbReference>
<dbReference type="InterPro" id="IPR044189">
    <property type="entry name" value="XPO4/7-like"/>
</dbReference>
<evidence type="ECO:0000256" key="6">
    <source>
        <dbReference type="ARBA" id="ARBA00022927"/>
    </source>
</evidence>
<proteinExistence type="inferred from homology"/>
<keyword evidence="11" id="KW-1185">Reference proteome</keyword>
<dbReference type="GO" id="GO:0006611">
    <property type="term" value="P:protein export from nucleus"/>
    <property type="evidence" value="ECO:0007669"/>
    <property type="project" value="TreeGrafter"/>
</dbReference>
<sequence length="1124" mass="126694">MAAARGQTPPSTMEQLEKAAQILMAPPDLVTSEQRHEAEQVFLQLRNTKNPFNLCRQLLETSQVSYLLFEAATLLRVGVIREWRDLSKEDSLQLRQYIVHYVVNRRNIPHYVRETLVQVVGIMVKRGSVEDQGEDRGRLLTEVEQLVSSGDNTMRMIGCSIISALMQEYAVTVKSTDVGLTWETHFKAKKQFEGTDLRRIFHFIVNLLGEVVKVEGKMSEELSALLLKLLSINLNKHTLPKRLMSVFEQDQNPSLRPGQQWRETFLDPAIVQLFFKLYWRVREDWNLGHRALNCLVQLASLNGAVLINRQVRIKYLSQYLECLFSLLSSIEITEVEALGVSNIFRKLLLFFPPSVLVALPEEMLRQLVDNLTALTLKFAQGAAHEEMLDHEDQLYMEAFEQMLQSWVCILQESSSCNSSQVKQSATLIFDTYLKCHLAPPDGSRVAVDADEISETVQTDRVAFKEQLVLIGLCGRQAPEYSVPLLTQLLEDRISRMRAQLTHIHTNNLTIAQNTQLDQLYEDIHWLLLIAGHVTTMDNEGETALIPAEMVTYTVNAAPTVNLEATLRLLATPAQMPSEVPNSAAADPLIRLMSMVMRLCETESQALKANLGHLLSPEVSSSLMWFLRRFCLSYLLPDESFYTELSVALTSAFGRDSEGAAWTLNYLLSVVEQMLRLRSAEPNLVEDTVNLLVTMVDSKERGQYLVKTEGLMELVALQQSGTLGALSSMAQRGLMQGLVMCAAAIGDPDARTQFWSHVLDPPVTSFKQLMASETFTKQYQQEDLKKQVLYHIDNFIGAVQGCLMPTAQCLFSWLVGVLGDSVRLLDLYHNYPTVVETVLELFVECGRRMLCYLTPSASKQLYEASVHLVGTYAKHNIGRRTLEARGEEDQWRDLQLLMELLTSLLSKDFIDLAPSGHGEDQEVVAAADVCLFGLNIIMPLMSRDLLKLPSLCSQYFKMVTFIAEIYPSKVCMLPEELMKNLLASIELGLTSFGADVGTLSFDFLVVLGSYIHKNCGPELPVRQGLRPFLKLVLDLILSQQINSDLLQAASAALYTLICCFQAEYQELVQTLLHSQTDPTTGQRLAESFTQLTTNVELTADRINRIKFRDNFEKFIANVRGFLLVK</sequence>
<evidence type="ECO:0000259" key="9">
    <source>
        <dbReference type="PROSITE" id="PS50166"/>
    </source>
</evidence>
<reference evidence="10 11" key="1">
    <citation type="submission" date="2023-03" db="EMBL/GenBank/DDBJ databases">
        <title>High-quality genome of Scylla paramamosain provides insights in environmental adaptation.</title>
        <authorList>
            <person name="Zhang L."/>
        </authorList>
    </citation>
    <scope>NUCLEOTIDE SEQUENCE [LARGE SCALE GENOMIC DNA]</scope>
    <source>
        <strain evidence="10">LZ_2023a</strain>
        <tissue evidence="10">Muscle</tissue>
    </source>
</reference>
<comment type="similarity">
    <text evidence="3">Belongs to the exportin family.</text>
</comment>
<dbReference type="PANTHER" id="PTHR12596:SF1">
    <property type="entry name" value="EXPORTIN-4"/>
    <property type="match status" value="1"/>
</dbReference>
<organism evidence="10 11">
    <name type="scientific">Scylla paramamosain</name>
    <name type="common">Mud crab</name>
    <dbReference type="NCBI Taxonomy" id="85552"/>
    <lineage>
        <taxon>Eukaryota</taxon>
        <taxon>Metazoa</taxon>
        <taxon>Ecdysozoa</taxon>
        <taxon>Arthropoda</taxon>
        <taxon>Crustacea</taxon>
        <taxon>Multicrustacea</taxon>
        <taxon>Malacostraca</taxon>
        <taxon>Eumalacostraca</taxon>
        <taxon>Eucarida</taxon>
        <taxon>Decapoda</taxon>
        <taxon>Pleocyemata</taxon>
        <taxon>Brachyura</taxon>
        <taxon>Eubrachyura</taxon>
        <taxon>Portunoidea</taxon>
        <taxon>Portunidae</taxon>
        <taxon>Portuninae</taxon>
        <taxon>Scylla</taxon>
    </lineage>
</organism>
<protein>
    <recommendedName>
        <fullName evidence="8">Exportin-4</fullName>
    </recommendedName>
</protein>
<evidence type="ECO:0000256" key="7">
    <source>
        <dbReference type="ARBA" id="ARBA00023242"/>
    </source>
</evidence>
<keyword evidence="7" id="KW-0539">Nucleus</keyword>
<dbReference type="EMBL" id="JARAKH010000039">
    <property type="protein sequence ID" value="KAK8381895.1"/>
    <property type="molecule type" value="Genomic_DNA"/>
</dbReference>
<evidence type="ECO:0000313" key="11">
    <source>
        <dbReference type="Proteomes" id="UP001487740"/>
    </source>
</evidence>
<evidence type="ECO:0000256" key="3">
    <source>
        <dbReference type="ARBA" id="ARBA00009466"/>
    </source>
</evidence>
<evidence type="ECO:0000256" key="2">
    <source>
        <dbReference type="ARBA" id="ARBA00004496"/>
    </source>
</evidence>